<gene>
    <name evidence="1" type="ORF">OCU04_009277</name>
</gene>
<keyword evidence="2" id="KW-1185">Reference proteome</keyword>
<accession>A0A9X0DFY6</accession>
<evidence type="ECO:0000313" key="1">
    <source>
        <dbReference type="EMBL" id="KAJ8061459.1"/>
    </source>
</evidence>
<protein>
    <submittedName>
        <fullName evidence="1">Uncharacterized protein</fullName>
    </submittedName>
</protein>
<organism evidence="1 2">
    <name type="scientific">Sclerotinia nivalis</name>
    <dbReference type="NCBI Taxonomy" id="352851"/>
    <lineage>
        <taxon>Eukaryota</taxon>
        <taxon>Fungi</taxon>
        <taxon>Dikarya</taxon>
        <taxon>Ascomycota</taxon>
        <taxon>Pezizomycotina</taxon>
        <taxon>Leotiomycetes</taxon>
        <taxon>Helotiales</taxon>
        <taxon>Sclerotiniaceae</taxon>
        <taxon>Sclerotinia</taxon>
    </lineage>
</organism>
<comment type="caution">
    <text evidence="1">The sequence shown here is derived from an EMBL/GenBank/DDBJ whole genome shotgun (WGS) entry which is preliminary data.</text>
</comment>
<sequence>MPLDICSLFGDDEGREIAFDEPIGRYISCNEPLDTPYAIRNESKRIENRTIRAICNHVTSYQYITSWLNRETSYEEPLRCLHYMYDSCSMNVCPQRIQHLAMYIFGMPGSSSNLISRFLLYFCL</sequence>
<dbReference type="EMBL" id="JAPEIS010000011">
    <property type="protein sequence ID" value="KAJ8061459.1"/>
    <property type="molecule type" value="Genomic_DNA"/>
</dbReference>
<dbReference type="AlphaFoldDB" id="A0A9X0DFY6"/>
<reference evidence="1" key="1">
    <citation type="submission" date="2022-11" db="EMBL/GenBank/DDBJ databases">
        <title>Genome Resource of Sclerotinia nivalis Strain SnTB1, a Plant Pathogen Isolated from American Ginseng.</title>
        <authorList>
            <person name="Fan S."/>
        </authorList>
    </citation>
    <scope>NUCLEOTIDE SEQUENCE</scope>
    <source>
        <strain evidence="1">SnTB1</strain>
    </source>
</reference>
<name>A0A9X0DFY6_9HELO</name>
<proteinExistence type="predicted"/>
<dbReference type="Proteomes" id="UP001152300">
    <property type="component" value="Unassembled WGS sequence"/>
</dbReference>
<evidence type="ECO:0000313" key="2">
    <source>
        <dbReference type="Proteomes" id="UP001152300"/>
    </source>
</evidence>